<dbReference type="PANTHER" id="PTHR11969">
    <property type="entry name" value="MAX DIMERIZATION, MAD"/>
    <property type="match status" value="1"/>
</dbReference>
<feature type="compositionally biased region" description="Basic residues" evidence="6">
    <location>
        <begin position="106"/>
        <end position="116"/>
    </location>
</feature>
<dbReference type="EMBL" id="VOIH02000005">
    <property type="protein sequence ID" value="KAF3445953.1"/>
    <property type="molecule type" value="Genomic_DNA"/>
</dbReference>
<feature type="domain" description="BHLH" evidence="7">
    <location>
        <begin position="124"/>
        <end position="175"/>
    </location>
</feature>
<evidence type="ECO:0000259" key="7">
    <source>
        <dbReference type="PROSITE" id="PS50888"/>
    </source>
</evidence>
<comment type="subcellular location">
    <subcellularLocation>
        <location evidence="1">Nucleus</location>
    </subcellularLocation>
</comment>
<evidence type="ECO:0000256" key="6">
    <source>
        <dbReference type="SAM" id="MobiDB-lite"/>
    </source>
</evidence>
<dbReference type="PROSITE" id="PS50888">
    <property type="entry name" value="BHLH"/>
    <property type="match status" value="1"/>
</dbReference>
<feature type="region of interest" description="Disordered" evidence="6">
    <location>
        <begin position="60"/>
        <end position="121"/>
    </location>
</feature>
<dbReference type="CDD" id="cd11448">
    <property type="entry name" value="bHLH_AtFAMA_like"/>
    <property type="match status" value="1"/>
</dbReference>
<evidence type="ECO:0000256" key="4">
    <source>
        <dbReference type="ARBA" id="ARBA00023163"/>
    </source>
</evidence>
<dbReference type="GO" id="GO:0046983">
    <property type="term" value="F:protein dimerization activity"/>
    <property type="evidence" value="ECO:0007669"/>
    <property type="project" value="InterPro"/>
</dbReference>
<dbReference type="OrthoDB" id="684567at2759"/>
<accession>A0A8K0H5E5</accession>
<dbReference type="Pfam" id="PF22754">
    <property type="entry name" value="bHLH-TF_ACT-like_plant"/>
    <property type="match status" value="1"/>
</dbReference>
<dbReference type="GO" id="GO:0005634">
    <property type="term" value="C:nucleus"/>
    <property type="evidence" value="ECO:0007669"/>
    <property type="project" value="UniProtKB-SubCell"/>
</dbReference>
<keyword evidence="2" id="KW-0805">Transcription regulation</keyword>
<evidence type="ECO:0000256" key="3">
    <source>
        <dbReference type="ARBA" id="ARBA00023125"/>
    </source>
</evidence>
<evidence type="ECO:0000313" key="8">
    <source>
        <dbReference type="EMBL" id="KAF3445953.1"/>
    </source>
</evidence>
<dbReference type="InterPro" id="IPR054502">
    <property type="entry name" value="bHLH-TF_ACT-like_plant"/>
</dbReference>
<dbReference type="SMART" id="SM00353">
    <property type="entry name" value="HLH"/>
    <property type="match status" value="1"/>
</dbReference>
<protein>
    <recommendedName>
        <fullName evidence="7">BHLH domain-containing protein</fullName>
    </recommendedName>
</protein>
<keyword evidence="9" id="KW-1185">Reference proteome</keyword>
<sequence length="332" mass="36801">MALETVVYPKLDPFNYGCNKDFYSVGGGAWGYDFCLQEEEEDHKALLGILDTHTEQAVHANWDSSSPPPSVLQTVKDWDPNSSPEACSGVDQSLPADPMEPAPTTTRRKRRRTRTSKNKEEIENQRMTHIVVERNRRKQMNEYLAVLRSLMPPSYVPRGDQASIIGGAINFVKELEQILQSMEGGGGGGGYNKKTKQQDKGLPSPLAEFFTFPQYSTRATSHSSSSSNVDVVVGSQGKESMAVADIEVTMVDSHANLKILSKKRPRQLLKMVAGFQALRLTILHLNVTTVDQMVLYTVSVKIEEGCQLNTVDEIAAAVNQMLHKIQEEPAFS</sequence>
<dbReference type="GO" id="GO:0000978">
    <property type="term" value="F:RNA polymerase II cis-regulatory region sequence-specific DNA binding"/>
    <property type="evidence" value="ECO:0007669"/>
    <property type="project" value="TreeGrafter"/>
</dbReference>
<evidence type="ECO:0000256" key="1">
    <source>
        <dbReference type="ARBA" id="ARBA00004123"/>
    </source>
</evidence>
<organism evidence="8 9">
    <name type="scientific">Rhamnella rubrinervis</name>
    <dbReference type="NCBI Taxonomy" id="2594499"/>
    <lineage>
        <taxon>Eukaryota</taxon>
        <taxon>Viridiplantae</taxon>
        <taxon>Streptophyta</taxon>
        <taxon>Embryophyta</taxon>
        <taxon>Tracheophyta</taxon>
        <taxon>Spermatophyta</taxon>
        <taxon>Magnoliopsida</taxon>
        <taxon>eudicotyledons</taxon>
        <taxon>Gunneridae</taxon>
        <taxon>Pentapetalae</taxon>
        <taxon>rosids</taxon>
        <taxon>fabids</taxon>
        <taxon>Rosales</taxon>
        <taxon>Rhamnaceae</taxon>
        <taxon>rhamnoid group</taxon>
        <taxon>Rhamneae</taxon>
        <taxon>Rhamnella</taxon>
    </lineage>
</organism>
<dbReference type="InterPro" id="IPR036638">
    <property type="entry name" value="HLH_DNA-bd_sf"/>
</dbReference>
<dbReference type="GO" id="GO:0000981">
    <property type="term" value="F:DNA-binding transcription factor activity, RNA polymerase II-specific"/>
    <property type="evidence" value="ECO:0007669"/>
    <property type="project" value="TreeGrafter"/>
</dbReference>
<keyword evidence="4" id="KW-0804">Transcription</keyword>
<name>A0A8K0H5E5_9ROSA</name>
<dbReference type="Gene3D" id="4.10.280.10">
    <property type="entry name" value="Helix-loop-helix DNA-binding domain"/>
    <property type="match status" value="1"/>
</dbReference>
<dbReference type="Pfam" id="PF00010">
    <property type="entry name" value="HLH"/>
    <property type="match status" value="1"/>
</dbReference>
<dbReference type="Proteomes" id="UP000796880">
    <property type="component" value="Unassembled WGS sequence"/>
</dbReference>
<dbReference type="InterPro" id="IPR011598">
    <property type="entry name" value="bHLH_dom"/>
</dbReference>
<dbReference type="AlphaFoldDB" id="A0A8K0H5E5"/>
<evidence type="ECO:0000256" key="5">
    <source>
        <dbReference type="ARBA" id="ARBA00023242"/>
    </source>
</evidence>
<evidence type="ECO:0000313" key="9">
    <source>
        <dbReference type="Proteomes" id="UP000796880"/>
    </source>
</evidence>
<keyword evidence="3" id="KW-0238">DNA-binding</keyword>
<reference evidence="8" key="1">
    <citation type="submission" date="2020-03" db="EMBL/GenBank/DDBJ databases">
        <title>A high-quality chromosome-level genome assembly of a woody plant with both climbing and erect habits, Rhamnella rubrinervis.</title>
        <authorList>
            <person name="Lu Z."/>
            <person name="Yang Y."/>
            <person name="Zhu X."/>
            <person name="Sun Y."/>
        </authorList>
    </citation>
    <scope>NUCLEOTIDE SEQUENCE</scope>
    <source>
        <strain evidence="8">BYM</strain>
        <tissue evidence="8">Leaf</tissue>
    </source>
</reference>
<proteinExistence type="predicted"/>
<comment type="caution">
    <text evidence="8">The sequence shown here is derived from an EMBL/GenBank/DDBJ whole genome shotgun (WGS) entry which is preliminary data.</text>
</comment>
<dbReference type="SUPFAM" id="SSF47459">
    <property type="entry name" value="HLH, helix-loop-helix DNA-binding domain"/>
    <property type="match status" value="1"/>
</dbReference>
<gene>
    <name evidence="8" type="ORF">FNV43_RR11130</name>
</gene>
<evidence type="ECO:0000256" key="2">
    <source>
        <dbReference type="ARBA" id="ARBA00023015"/>
    </source>
</evidence>
<dbReference type="PANTHER" id="PTHR11969:SF82">
    <property type="entry name" value="TRANSCRIPTION FACTOR BHLH96"/>
    <property type="match status" value="1"/>
</dbReference>
<keyword evidence="5" id="KW-0539">Nucleus</keyword>